<accession>A0A4P7CHK0</accession>
<comment type="subcellular location">
    <subcellularLocation>
        <location evidence="8">Cell inner membrane</location>
        <topology evidence="8">Multi-pass membrane protein</topology>
    </subcellularLocation>
    <subcellularLocation>
        <location evidence="1">Cell membrane</location>
        <topology evidence="1">Multi-pass membrane protein</topology>
    </subcellularLocation>
</comment>
<dbReference type="AlphaFoldDB" id="A0A4P7CHK0"/>
<keyword evidence="6 8" id="KW-1133">Transmembrane helix</keyword>
<reference evidence="10 11" key="1">
    <citation type="submission" date="2019-03" db="EMBL/GenBank/DDBJ databases">
        <authorList>
            <person name="Che Y."/>
            <person name="Zhou L."/>
        </authorList>
    </citation>
    <scope>NUCLEOTIDE SEQUENCE [LARGE SCALE GENOMIC DNA]</scope>
    <source>
        <strain evidence="10 11">AIFJ1607</strain>
    </source>
</reference>
<keyword evidence="3 8" id="KW-0813">Transport</keyword>
<comment type="similarity">
    <text evidence="2 8">Belongs to the major facilitator superfamily. Bcr/CmlA family.</text>
</comment>
<dbReference type="EMBL" id="CP038145">
    <property type="protein sequence ID" value="QBQ64553.1"/>
    <property type="molecule type" value="Genomic_DNA"/>
</dbReference>
<feature type="transmembrane region" description="Helical" evidence="8">
    <location>
        <begin position="218"/>
        <end position="244"/>
    </location>
</feature>
<evidence type="ECO:0000313" key="10">
    <source>
        <dbReference type="EMBL" id="QBQ64553.1"/>
    </source>
</evidence>
<keyword evidence="11" id="KW-1185">Reference proteome</keyword>
<dbReference type="InterPro" id="IPR020846">
    <property type="entry name" value="MFS_dom"/>
</dbReference>
<protein>
    <recommendedName>
        <fullName evidence="8">Bcr/CflA family efflux transporter</fullName>
    </recommendedName>
</protein>
<dbReference type="InterPro" id="IPR004812">
    <property type="entry name" value="Efflux_drug-R_Bcr/CmlA"/>
</dbReference>
<evidence type="ECO:0000259" key="9">
    <source>
        <dbReference type="PROSITE" id="PS50850"/>
    </source>
</evidence>
<feature type="transmembrane region" description="Helical" evidence="8">
    <location>
        <begin position="250"/>
        <end position="269"/>
    </location>
</feature>
<evidence type="ECO:0000256" key="5">
    <source>
        <dbReference type="ARBA" id="ARBA00022692"/>
    </source>
</evidence>
<gene>
    <name evidence="10" type="ORF">EXH44_10140</name>
</gene>
<feature type="transmembrane region" description="Helical" evidence="8">
    <location>
        <begin position="372"/>
        <end position="390"/>
    </location>
</feature>
<evidence type="ECO:0000313" key="11">
    <source>
        <dbReference type="Proteomes" id="UP000294444"/>
    </source>
</evidence>
<feature type="domain" description="Major facilitator superfamily (MFS) profile" evidence="9">
    <location>
        <begin position="11"/>
        <end position="395"/>
    </location>
</feature>
<sequence>MSKIMKNNGIFIIIMGLLSMLPPLAIDMYLPSFLDIAKDLDVSQEKVQTTLAIFTFGFAVGQLFWGPIADSFGRKPIILLGLSGGAVASFFLTQVFDIEHFYLLRLIQGLFGAAPAVVLGALVRDLFDRNQFAKMMSTIMIITMVAPLVAPIVGGYVAKWFHWHAIFYILMIMGIICTCLVAIQVPETLIKENRMPLSFKKVLQNFAALISHKATLGYVLAGGFSFAGMFCFLTSGSLVYIGLFGISSEHFGYFFMLNVGVLIIMTFINGRLVSKIGSEKMLQIGLGLQLLAGIWLAISATLQLGLWPMAIGVAVFVGMLSTIGSNATAAILDRYPQMAGTANAVAGTARFGIGSLIGAGLSHIPLTSERPMLYTMASCIIIGCIAYYFLSCQRRDN</sequence>
<evidence type="ECO:0000256" key="6">
    <source>
        <dbReference type="ARBA" id="ARBA00022989"/>
    </source>
</evidence>
<dbReference type="PANTHER" id="PTHR23502">
    <property type="entry name" value="MAJOR FACILITATOR SUPERFAMILY"/>
    <property type="match status" value="1"/>
</dbReference>
<dbReference type="NCBIfam" id="TIGR00710">
    <property type="entry name" value="efflux_Bcr_CflA"/>
    <property type="match status" value="1"/>
</dbReference>
<dbReference type="Proteomes" id="UP000294444">
    <property type="component" value="Chromosome"/>
</dbReference>
<evidence type="ECO:0000256" key="2">
    <source>
        <dbReference type="ARBA" id="ARBA00006236"/>
    </source>
</evidence>
<dbReference type="GO" id="GO:1990961">
    <property type="term" value="P:xenobiotic detoxification by transmembrane export across the plasma membrane"/>
    <property type="evidence" value="ECO:0007669"/>
    <property type="project" value="InterPro"/>
</dbReference>
<feature type="transmembrane region" description="Helical" evidence="8">
    <location>
        <begin position="135"/>
        <end position="157"/>
    </location>
</feature>
<dbReference type="SUPFAM" id="SSF103473">
    <property type="entry name" value="MFS general substrate transporter"/>
    <property type="match status" value="1"/>
</dbReference>
<keyword evidence="5 8" id="KW-0812">Transmembrane</keyword>
<evidence type="ECO:0000256" key="4">
    <source>
        <dbReference type="ARBA" id="ARBA00022475"/>
    </source>
</evidence>
<dbReference type="GO" id="GO:0005886">
    <property type="term" value="C:plasma membrane"/>
    <property type="evidence" value="ECO:0007669"/>
    <property type="project" value="UniProtKB-SubCell"/>
</dbReference>
<evidence type="ECO:0000256" key="8">
    <source>
        <dbReference type="RuleBase" id="RU365088"/>
    </source>
</evidence>
<dbReference type="PROSITE" id="PS50850">
    <property type="entry name" value="MFS"/>
    <property type="match status" value="1"/>
</dbReference>
<keyword evidence="8" id="KW-0997">Cell inner membrane</keyword>
<feature type="transmembrane region" description="Helical" evidence="8">
    <location>
        <begin position="344"/>
        <end position="366"/>
    </location>
</feature>
<comment type="caution">
    <text evidence="8">Lacks conserved residue(s) required for the propagation of feature annotation.</text>
</comment>
<keyword evidence="7 8" id="KW-0472">Membrane</keyword>
<dbReference type="GO" id="GO:0042910">
    <property type="term" value="F:xenobiotic transmembrane transporter activity"/>
    <property type="evidence" value="ECO:0007669"/>
    <property type="project" value="InterPro"/>
</dbReference>
<feature type="transmembrane region" description="Helical" evidence="8">
    <location>
        <begin position="77"/>
        <end position="96"/>
    </location>
</feature>
<organism evidence="10 11">
    <name type="scientific">Actinobacillus indolicus</name>
    <dbReference type="NCBI Taxonomy" id="51049"/>
    <lineage>
        <taxon>Bacteria</taxon>
        <taxon>Pseudomonadati</taxon>
        <taxon>Pseudomonadota</taxon>
        <taxon>Gammaproteobacteria</taxon>
        <taxon>Pasteurellales</taxon>
        <taxon>Pasteurellaceae</taxon>
        <taxon>Actinobacillus</taxon>
    </lineage>
</organism>
<feature type="transmembrane region" description="Helical" evidence="8">
    <location>
        <begin position="163"/>
        <end position="185"/>
    </location>
</feature>
<keyword evidence="4" id="KW-1003">Cell membrane</keyword>
<feature type="transmembrane region" description="Helical" evidence="8">
    <location>
        <begin position="49"/>
        <end position="65"/>
    </location>
</feature>
<evidence type="ECO:0000256" key="3">
    <source>
        <dbReference type="ARBA" id="ARBA00022448"/>
    </source>
</evidence>
<proteinExistence type="inferred from homology"/>
<dbReference type="CDD" id="cd17320">
    <property type="entry name" value="MFS_MdfA_MDR_like"/>
    <property type="match status" value="1"/>
</dbReference>
<dbReference type="FunFam" id="1.20.1720.10:FF:000005">
    <property type="entry name" value="Bcr/CflA family efflux transporter"/>
    <property type="match status" value="1"/>
</dbReference>
<evidence type="ECO:0000256" key="7">
    <source>
        <dbReference type="ARBA" id="ARBA00023136"/>
    </source>
</evidence>
<feature type="transmembrane region" description="Helical" evidence="8">
    <location>
        <begin position="281"/>
        <end position="300"/>
    </location>
</feature>
<dbReference type="Gene3D" id="1.20.1720.10">
    <property type="entry name" value="Multidrug resistance protein D"/>
    <property type="match status" value="1"/>
</dbReference>
<evidence type="ECO:0000256" key="1">
    <source>
        <dbReference type="ARBA" id="ARBA00004651"/>
    </source>
</evidence>
<dbReference type="KEGG" id="aio:EXH44_10140"/>
<feature type="transmembrane region" description="Helical" evidence="8">
    <location>
        <begin position="102"/>
        <end position="123"/>
    </location>
</feature>
<dbReference type="InterPro" id="IPR011701">
    <property type="entry name" value="MFS"/>
</dbReference>
<name>A0A4P7CHK0_9PAST</name>
<dbReference type="GO" id="GO:0015385">
    <property type="term" value="F:sodium:proton antiporter activity"/>
    <property type="evidence" value="ECO:0007669"/>
    <property type="project" value="TreeGrafter"/>
</dbReference>
<dbReference type="RefSeq" id="WP_162857377.1">
    <property type="nucleotide sequence ID" value="NZ_CP038145.1"/>
</dbReference>
<dbReference type="InterPro" id="IPR036259">
    <property type="entry name" value="MFS_trans_sf"/>
</dbReference>
<dbReference type="Pfam" id="PF07690">
    <property type="entry name" value="MFS_1"/>
    <property type="match status" value="1"/>
</dbReference>
<dbReference type="NCBIfam" id="NF008314">
    <property type="entry name" value="PRK11102.1"/>
    <property type="match status" value="1"/>
</dbReference>
<dbReference type="PANTHER" id="PTHR23502:SF132">
    <property type="entry name" value="POLYAMINE TRANSPORTER 2-RELATED"/>
    <property type="match status" value="1"/>
</dbReference>
<feature type="transmembrane region" description="Helical" evidence="8">
    <location>
        <begin position="306"/>
        <end position="332"/>
    </location>
</feature>